<evidence type="ECO:0000256" key="3">
    <source>
        <dbReference type="ARBA" id="ARBA00023306"/>
    </source>
</evidence>
<evidence type="ECO:0000259" key="4">
    <source>
        <dbReference type="Pfam" id="PF04821"/>
    </source>
</evidence>
<accession>A0A915DZF1</accession>
<evidence type="ECO:0000313" key="5">
    <source>
        <dbReference type="Proteomes" id="UP000887574"/>
    </source>
</evidence>
<dbReference type="GO" id="GO:0000076">
    <property type="term" value="P:DNA replication checkpoint signaling"/>
    <property type="evidence" value="ECO:0007669"/>
    <property type="project" value="TreeGrafter"/>
</dbReference>
<dbReference type="Pfam" id="PF04821">
    <property type="entry name" value="TIMELESS"/>
    <property type="match status" value="1"/>
</dbReference>
<keyword evidence="5" id="KW-1185">Reference proteome</keyword>
<dbReference type="WBParaSite" id="jg25312">
    <property type="protein sequence ID" value="jg25312"/>
    <property type="gene ID" value="jg25312"/>
</dbReference>
<dbReference type="GO" id="GO:0006281">
    <property type="term" value="P:DNA repair"/>
    <property type="evidence" value="ECO:0007669"/>
    <property type="project" value="TreeGrafter"/>
</dbReference>
<organism evidence="5 6">
    <name type="scientific">Ditylenchus dipsaci</name>
    <dbReference type="NCBI Taxonomy" id="166011"/>
    <lineage>
        <taxon>Eukaryota</taxon>
        <taxon>Metazoa</taxon>
        <taxon>Ecdysozoa</taxon>
        <taxon>Nematoda</taxon>
        <taxon>Chromadorea</taxon>
        <taxon>Rhabditida</taxon>
        <taxon>Tylenchina</taxon>
        <taxon>Tylenchomorpha</taxon>
        <taxon>Sphaerularioidea</taxon>
        <taxon>Anguinidae</taxon>
        <taxon>Anguininae</taxon>
        <taxon>Ditylenchus</taxon>
    </lineage>
</organism>
<dbReference type="GO" id="GO:0031298">
    <property type="term" value="C:replication fork protection complex"/>
    <property type="evidence" value="ECO:0007669"/>
    <property type="project" value="TreeGrafter"/>
</dbReference>
<reference evidence="6" key="1">
    <citation type="submission" date="2022-11" db="UniProtKB">
        <authorList>
            <consortium name="WormBaseParasite"/>
        </authorList>
    </citation>
    <scope>IDENTIFICATION</scope>
</reference>
<dbReference type="InterPro" id="IPR044998">
    <property type="entry name" value="Timeless"/>
</dbReference>
<dbReference type="PANTHER" id="PTHR22940">
    <property type="entry name" value="TIMEOUT/TIMELESS-2"/>
    <property type="match status" value="1"/>
</dbReference>
<evidence type="ECO:0000256" key="2">
    <source>
        <dbReference type="ARBA" id="ARBA00023242"/>
    </source>
</evidence>
<protein>
    <submittedName>
        <fullName evidence="6">Timeless N-terminal domain-containing protein</fullName>
    </submittedName>
</protein>
<dbReference type="AlphaFoldDB" id="A0A915DZF1"/>
<comment type="subcellular location">
    <subcellularLocation>
        <location evidence="1">Nucleus</location>
    </subcellularLocation>
</comment>
<feature type="domain" description="Timeless N-terminal" evidence="4">
    <location>
        <begin position="83"/>
        <end position="305"/>
    </location>
</feature>
<evidence type="ECO:0000256" key="1">
    <source>
        <dbReference type="ARBA" id="ARBA00004123"/>
    </source>
</evidence>
<name>A0A915DZF1_9BILA</name>
<dbReference type="Proteomes" id="UP000887574">
    <property type="component" value="Unplaced"/>
</dbReference>
<dbReference type="GO" id="GO:0003677">
    <property type="term" value="F:DNA binding"/>
    <property type="evidence" value="ECO:0007669"/>
    <property type="project" value="TreeGrafter"/>
</dbReference>
<proteinExistence type="predicted"/>
<dbReference type="PANTHER" id="PTHR22940:SF4">
    <property type="entry name" value="PROTEIN TIMELESS HOMOLOG"/>
    <property type="match status" value="1"/>
</dbReference>
<evidence type="ECO:0000313" key="6">
    <source>
        <dbReference type="WBParaSite" id="jg25312"/>
    </source>
</evidence>
<sequence length="912" mass="105505">MKEINSQICDANRKTNLRTENRFANDRSFLSFASHSLWFPIHEGVAKQVIKHLFLTLSVKSLMVEKLVQATISSLGYLEDGVYFREPDCFDSVRDLIRLIHGDDKEKLTVRRICTGRNIVKNDLVPIMKSKDISDELFDASLRLADNEAMQIYHEAETNLVRSLGAFTDNDIFKVLAKKSHDYFSLEWEDRTEKQKLLVERIFVLIRYVFAIGTESGKNIKASELDGPLKEKVIKNFFDSDFPKILMGLSKNSMEKEFCLYVLSIFALIFKNFNSRTLAMKEADFALAAKEKVEEELAELINSKRRCVSGRSFMRGTFNVKGVKALNTQNDLLIRRSSILNTENPLEKQAMRKHGKRLRKAQKVDDLEENNVDKEQGITNRQILDTVKEFCTNLLDDGAYNRLMKTTRDLAFSNARSLTHKYSEVYFFSLAKFIMEFARIARFRCEKVAATFSSEFYYHVLSFVNTSLENIKIDRQQLKLHAFKLQYAVSVYKEMMITLNSIVNAIDPAEKQLCANLCDLIFQVEEFRELGYSMLNTLTPATTTRKMLEDLILANHYYIHVMETISKRGQLDKVNKLKRKSKAKLKMKKKASAESKIDKVKEEEVFTEETLSSLWDEISEELSATLLGDLKMKDDVNPIDNLLKVDDDKHQAFSLVKIQMALKNREVAEAVGLYRAARDMWPETGTFGDDDVSPEQEFLDLNELLHSDLSELAASYKAEIKRAYGTDSRVKMELYVSGDEDDEMPSHGDNDSDAFEDGQSQYEVDQIAFDFNEYVTSYSKPHMILWYTFLLRTFESNASELNKALLKVFFSALYFLYHTSFIFDAPSDGFRLEETSAPISGFPFRVFERVHNLVIKFPEESRKEHRFYDLDQFGYHLFEKFLKEYNDLEDGSVLVCELLFSKTFSDEIEIEK</sequence>
<keyword evidence="3" id="KW-0131">Cell cycle</keyword>
<keyword evidence="2" id="KW-0539">Nucleus</keyword>
<dbReference type="GO" id="GO:0043111">
    <property type="term" value="P:replication fork arrest"/>
    <property type="evidence" value="ECO:0007669"/>
    <property type="project" value="TreeGrafter"/>
</dbReference>
<dbReference type="InterPro" id="IPR006906">
    <property type="entry name" value="Timeless_N"/>
</dbReference>